<dbReference type="InterPro" id="IPR036388">
    <property type="entry name" value="WH-like_DNA-bd_sf"/>
</dbReference>
<dbReference type="Gene3D" id="1.10.10.10">
    <property type="entry name" value="Winged helix-like DNA-binding domain superfamily/Winged helix DNA-binding domain"/>
    <property type="match status" value="1"/>
</dbReference>
<name>A0A068F8M1_9CAUD</name>
<evidence type="ECO:0000313" key="1">
    <source>
        <dbReference type="EMBL" id="AID58850.1"/>
    </source>
</evidence>
<reference evidence="1 2" key="1">
    <citation type="submission" date="2014-03" db="EMBL/GenBank/DDBJ databases">
        <authorList>
            <person name="Yoder B.A."/>
            <person name="Colicchio M.A."/>
            <person name="Schafer C.E."/>
            <person name="Abrahim M.R."/>
            <person name="Adkins N.L."/>
            <person name="Burke K.A."/>
            <person name="Churilla B.M."/>
            <person name="Cohen K.L."/>
            <person name="Fasoranti T.O."/>
            <person name="Genkil J.S."/>
            <person name="Kramer Z.J."/>
            <person name="Prout A.K."/>
            <person name="Schwarz A.G."/>
            <person name="Tish M."/>
            <person name="Vispute N."/>
            <person name="Wilkes K.E."/>
            <person name="Williams C.R."/>
            <person name="Xiao X."/>
            <person name="Yu V.J."/>
            <person name="Lapin J.S."/>
            <person name="Ott C.T."/>
            <person name="Walburn T.D."/>
            <person name="Bradley K.W."/>
            <person name="Clarke D.Q."/>
            <person name="Lewis M.F."/>
            <person name="Barker L.P."/>
            <person name="Bailey C."/>
            <person name="Asai D.J."/>
            <person name="Bowman C.A."/>
            <person name="Russell D.A."/>
            <person name="Pope W.H."/>
            <person name="Jacobs-Sera D."/>
            <person name="Hendrix R.W."/>
            <person name="Hatfull G.F."/>
        </authorList>
    </citation>
    <scope>NUCLEOTIDE SEQUENCE [LARGE SCALE GENOMIC DNA]</scope>
</reference>
<dbReference type="GeneID" id="23679536"/>
<keyword evidence="2" id="KW-1185">Reference proteome</keyword>
<protein>
    <submittedName>
        <fullName evidence="1">DNA binding domain protein</fullName>
    </submittedName>
</protein>
<sequence length="116" mass="13119">MPAKVFLQVEYRNNPARLRCGVVNCEVEGCDSSHEACHHCGAPHKAKGLCLSCYKKARRVYSERTLPASHVLTPEQVVRMRHLYASGFTQAELAREFNVTPPTVSLIVRRLAWRNV</sequence>
<dbReference type="InterPro" id="IPR036390">
    <property type="entry name" value="WH_DNA-bd_sf"/>
</dbReference>
<accession>A0A068F8M1</accession>
<dbReference type="KEGG" id="vg:23679536"/>
<dbReference type="EMBL" id="KJ567043">
    <property type="protein sequence ID" value="AID58850.1"/>
    <property type="molecule type" value="Genomic_DNA"/>
</dbReference>
<evidence type="ECO:0000313" key="2">
    <source>
        <dbReference type="Proteomes" id="UP000027491"/>
    </source>
</evidence>
<dbReference type="SUPFAM" id="SSF46785">
    <property type="entry name" value="Winged helix' DNA-binding domain"/>
    <property type="match status" value="1"/>
</dbReference>
<gene>
    <name evidence="1" type="primary">30</name>
    <name evidence="1" type="ORF">PBI_GAIA_30</name>
</gene>
<proteinExistence type="predicted"/>
<dbReference type="RefSeq" id="YP_009124773.1">
    <property type="nucleotide sequence ID" value="NC_026590.1"/>
</dbReference>
<organism evidence="1 2">
    <name type="scientific">Mycobacterium phage Gaia</name>
    <dbReference type="NCBI Taxonomy" id="1486472"/>
    <lineage>
        <taxon>Viruses</taxon>
        <taxon>Duplodnaviria</taxon>
        <taxon>Heunggongvirae</taxon>
        <taxon>Uroviricota</taxon>
        <taxon>Caudoviricetes</taxon>
        <taxon>Gaiavirus</taxon>
        <taxon>Gaiavirus gaia</taxon>
    </lineage>
</organism>
<dbReference type="Proteomes" id="UP000027491">
    <property type="component" value="Segment"/>
</dbReference>